<dbReference type="PANTHER" id="PTHR33789:SF11">
    <property type="entry name" value="OS05G0202300 PROTEIN"/>
    <property type="match status" value="1"/>
</dbReference>
<dbReference type="OrthoDB" id="1592664at2759"/>
<reference evidence="1 2" key="1">
    <citation type="submission" date="2020-06" db="EMBL/GenBank/DDBJ databases">
        <title>Transcriptomic and genomic resources for Thalictrum thalictroides and T. hernandezii: Facilitating candidate gene discovery in an emerging model plant lineage.</title>
        <authorList>
            <person name="Arias T."/>
            <person name="Riano-Pachon D.M."/>
            <person name="Di Stilio V.S."/>
        </authorList>
    </citation>
    <scope>NUCLEOTIDE SEQUENCE [LARGE SCALE GENOMIC DNA]</scope>
    <source>
        <strain evidence="2">cv. WT478/WT964</strain>
        <tissue evidence="1">Leaves</tissue>
    </source>
</reference>
<dbReference type="InterPro" id="IPR053249">
    <property type="entry name" value="LFS"/>
</dbReference>
<proteinExistence type="predicted"/>
<dbReference type="PANTHER" id="PTHR33789">
    <property type="entry name" value="LACHRYMATORY-FACTOR SYNTHASE"/>
    <property type="match status" value="1"/>
</dbReference>
<dbReference type="Proteomes" id="UP000554482">
    <property type="component" value="Unassembled WGS sequence"/>
</dbReference>
<dbReference type="EMBL" id="JABWDY010013836">
    <property type="protein sequence ID" value="KAF5198032.1"/>
    <property type="molecule type" value="Genomic_DNA"/>
</dbReference>
<evidence type="ECO:0000313" key="2">
    <source>
        <dbReference type="Proteomes" id="UP000554482"/>
    </source>
</evidence>
<keyword evidence="2" id="KW-1185">Reference proteome</keyword>
<organism evidence="1 2">
    <name type="scientific">Thalictrum thalictroides</name>
    <name type="common">Rue-anemone</name>
    <name type="synonym">Anemone thalictroides</name>
    <dbReference type="NCBI Taxonomy" id="46969"/>
    <lineage>
        <taxon>Eukaryota</taxon>
        <taxon>Viridiplantae</taxon>
        <taxon>Streptophyta</taxon>
        <taxon>Embryophyta</taxon>
        <taxon>Tracheophyta</taxon>
        <taxon>Spermatophyta</taxon>
        <taxon>Magnoliopsida</taxon>
        <taxon>Ranunculales</taxon>
        <taxon>Ranunculaceae</taxon>
        <taxon>Thalictroideae</taxon>
        <taxon>Thalictrum</taxon>
    </lineage>
</organism>
<dbReference type="InterPro" id="IPR023393">
    <property type="entry name" value="START-like_dom_sf"/>
</dbReference>
<accession>A0A7J6WPH5</accession>
<gene>
    <name evidence="1" type="ORF">FRX31_012380</name>
</gene>
<dbReference type="CDD" id="cd07821">
    <property type="entry name" value="PYR_PYL_RCAR_like"/>
    <property type="match status" value="1"/>
</dbReference>
<dbReference type="Gene3D" id="3.30.530.20">
    <property type="match status" value="1"/>
</dbReference>
<dbReference type="SUPFAM" id="SSF55961">
    <property type="entry name" value="Bet v1-like"/>
    <property type="match status" value="1"/>
</dbReference>
<protein>
    <submittedName>
        <fullName evidence="1">Lachrymatory-factor synthase</fullName>
    </submittedName>
</protein>
<evidence type="ECO:0000313" key="1">
    <source>
        <dbReference type="EMBL" id="KAF5198032.1"/>
    </source>
</evidence>
<dbReference type="InterPro" id="IPR019587">
    <property type="entry name" value="Polyketide_cyclase/dehydratase"/>
</dbReference>
<sequence length="161" mass="17827">MAEQQKWEGKVSAKLTSFTADQLWPMLADFCNLNKWLPTIGCEHLEGSPAPGELGCIRVISGPAVPSNDGTMKPGVRAQEKLIMIDPTERCLSYEVIENNSGLKNYVATMKVSTGDNDNQNGSVIEWSYISDPVEGWRSEDLFCIMKYNMDSIVKGMEEAS</sequence>
<dbReference type="Pfam" id="PF10604">
    <property type="entry name" value="Polyketide_cyc2"/>
    <property type="match status" value="1"/>
</dbReference>
<name>A0A7J6WPH5_THATH</name>
<dbReference type="AlphaFoldDB" id="A0A7J6WPH5"/>
<comment type="caution">
    <text evidence="1">The sequence shown here is derived from an EMBL/GenBank/DDBJ whole genome shotgun (WGS) entry which is preliminary data.</text>
</comment>